<evidence type="ECO:0000313" key="3">
    <source>
        <dbReference type="Proteomes" id="UP000315908"/>
    </source>
</evidence>
<gene>
    <name evidence="2" type="ORF">IQ31_03174</name>
</gene>
<dbReference type="EMBL" id="VLKR01000017">
    <property type="protein sequence ID" value="TWI18321.1"/>
    <property type="molecule type" value="Genomic_DNA"/>
</dbReference>
<dbReference type="Proteomes" id="UP000315908">
    <property type="component" value="Unassembled WGS sequence"/>
</dbReference>
<sequence length="63" mass="7567">MTYFEQQISQLMKNLRLFYVMILLKIALNLFYYHLCLYDELHLSFHSSDAFFMEMGGIDCSND</sequence>
<keyword evidence="1" id="KW-1133">Transmembrane helix</keyword>
<name>A0A562MFK9_9SPHI</name>
<evidence type="ECO:0000256" key="1">
    <source>
        <dbReference type="SAM" id="Phobius"/>
    </source>
</evidence>
<dbReference type="AlphaFoldDB" id="A0A562MFK9"/>
<keyword evidence="1" id="KW-0812">Transmembrane</keyword>
<reference evidence="2 3" key="1">
    <citation type="journal article" date="2015" name="Stand. Genomic Sci.">
        <title>Genomic Encyclopedia of Bacterial and Archaeal Type Strains, Phase III: the genomes of soil and plant-associated and newly described type strains.</title>
        <authorList>
            <person name="Whitman W.B."/>
            <person name="Woyke T."/>
            <person name="Klenk H.P."/>
            <person name="Zhou Y."/>
            <person name="Lilburn T.G."/>
            <person name="Beck B.J."/>
            <person name="De Vos P."/>
            <person name="Vandamme P."/>
            <person name="Eisen J.A."/>
            <person name="Garrity G."/>
            <person name="Hugenholtz P."/>
            <person name="Kyrpides N.C."/>
        </authorList>
    </citation>
    <scope>NUCLEOTIDE SEQUENCE [LARGE SCALE GENOMIC DNA]</scope>
    <source>
        <strain evidence="2 3">CGMCC 1.6855</strain>
    </source>
</reference>
<keyword evidence="1" id="KW-0472">Membrane</keyword>
<protein>
    <submittedName>
        <fullName evidence="2">Uncharacterized protein</fullName>
    </submittedName>
</protein>
<accession>A0A562MFK9</accession>
<organism evidence="2 3">
    <name type="scientific">Sphingobacterium siyangense</name>
    <dbReference type="NCBI Taxonomy" id="459529"/>
    <lineage>
        <taxon>Bacteria</taxon>
        <taxon>Pseudomonadati</taxon>
        <taxon>Bacteroidota</taxon>
        <taxon>Sphingobacteriia</taxon>
        <taxon>Sphingobacteriales</taxon>
        <taxon>Sphingobacteriaceae</taxon>
        <taxon>Sphingobacterium</taxon>
    </lineage>
</organism>
<feature type="transmembrane region" description="Helical" evidence="1">
    <location>
        <begin position="17"/>
        <end position="35"/>
    </location>
</feature>
<proteinExistence type="predicted"/>
<comment type="caution">
    <text evidence="2">The sequence shown here is derived from an EMBL/GenBank/DDBJ whole genome shotgun (WGS) entry which is preliminary data.</text>
</comment>
<evidence type="ECO:0000313" key="2">
    <source>
        <dbReference type="EMBL" id="TWI18321.1"/>
    </source>
</evidence>